<feature type="region of interest" description="Disordered" evidence="1">
    <location>
        <begin position="1"/>
        <end position="37"/>
    </location>
</feature>
<gene>
    <name evidence="2" type="ORF">PACLA_8A083357</name>
</gene>
<dbReference type="Proteomes" id="UP001152795">
    <property type="component" value="Unassembled WGS sequence"/>
</dbReference>
<dbReference type="EMBL" id="CACRXK020028389">
    <property type="protein sequence ID" value="CAB4041474.1"/>
    <property type="molecule type" value="Genomic_DNA"/>
</dbReference>
<organism evidence="2 3">
    <name type="scientific">Paramuricea clavata</name>
    <name type="common">Red gorgonian</name>
    <name type="synonym">Violescent sea-whip</name>
    <dbReference type="NCBI Taxonomy" id="317549"/>
    <lineage>
        <taxon>Eukaryota</taxon>
        <taxon>Metazoa</taxon>
        <taxon>Cnidaria</taxon>
        <taxon>Anthozoa</taxon>
        <taxon>Octocorallia</taxon>
        <taxon>Malacalcyonacea</taxon>
        <taxon>Plexauridae</taxon>
        <taxon>Paramuricea</taxon>
    </lineage>
</organism>
<dbReference type="InterPro" id="IPR007320">
    <property type="entry name" value="PDCD2_C"/>
</dbReference>
<dbReference type="GO" id="GO:0005634">
    <property type="term" value="C:nucleus"/>
    <property type="evidence" value="ECO:0007669"/>
    <property type="project" value="TreeGrafter"/>
</dbReference>
<sequence length="167" mass="19511">MNKDVDNGGDQESVRKYEEYLKDHRNDGTSSDNDWNSLEAESKKINDVVEDKTYWEFKKRISFEPEQVLRYQRHGNPLWVSKLNIPNKSDIPICPCGAERTFEFQILPQLLNHMKVDSLQASIDWGTLTVYTCSQDCNKPDTVYYYEEFVWKQDFSNTGLPANILSN</sequence>
<dbReference type="PANTHER" id="PTHR12298:SF4">
    <property type="entry name" value="PROGRAMMED CELL DEATH PROTEIN 2"/>
    <property type="match status" value="1"/>
</dbReference>
<dbReference type="OrthoDB" id="443682at2759"/>
<feature type="compositionally biased region" description="Basic and acidic residues" evidence="1">
    <location>
        <begin position="1"/>
        <end position="27"/>
    </location>
</feature>
<accession>A0A7D9M1J8</accession>
<evidence type="ECO:0000313" key="2">
    <source>
        <dbReference type="EMBL" id="CAB4041474.1"/>
    </source>
</evidence>
<dbReference type="AlphaFoldDB" id="A0A7D9M1J8"/>
<protein>
    <submittedName>
        <fullName evidence="2">Programmed cell death 2, partial</fullName>
    </submittedName>
</protein>
<evidence type="ECO:0000313" key="3">
    <source>
        <dbReference type="Proteomes" id="UP001152795"/>
    </source>
</evidence>
<dbReference type="PANTHER" id="PTHR12298">
    <property type="entry name" value="PCDC2 PROGRAMMED CELL DEATH PROTEIN 2 -RELATED"/>
    <property type="match status" value="1"/>
</dbReference>
<comment type="caution">
    <text evidence="2">The sequence shown here is derived from an EMBL/GenBank/DDBJ whole genome shotgun (WGS) entry which is preliminary data.</text>
</comment>
<name>A0A7D9M1J8_PARCT</name>
<dbReference type="Pfam" id="PF04194">
    <property type="entry name" value="PDCD2_C"/>
    <property type="match status" value="1"/>
</dbReference>
<reference evidence="2" key="1">
    <citation type="submission" date="2020-04" db="EMBL/GenBank/DDBJ databases">
        <authorList>
            <person name="Alioto T."/>
            <person name="Alioto T."/>
            <person name="Gomez Garrido J."/>
        </authorList>
    </citation>
    <scope>NUCLEOTIDE SEQUENCE</scope>
    <source>
        <strain evidence="2">A484AB</strain>
    </source>
</reference>
<keyword evidence="3" id="KW-1185">Reference proteome</keyword>
<evidence type="ECO:0000256" key="1">
    <source>
        <dbReference type="SAM" id="MobiDB-lite"/>
    </source>
</evidence>
<proteinExistence type="predicted"/>
<dbReference type="GO" id="GO:0005737">
    <property type="term" value="C:cytoplasm"/>
    <property type="evidence" value="ECO:0007669"/>
    <property type="project" value="InterPro"/>
</dbReference>